<dbReference type="FunFam" id="3.40.120.10:FF:000010">
    <property type="entry name" value="phosphomannomutase/phosphoglucomutase isoform X1"/>
    <property type="match status" value="1"/>
</dbReference>
<proteinExistence type="inferred from homology"/>
<dbReference type="Proteomes" id="UP001465755">
    <property type="component" value="Unassembled WGS sequence"/>
</dbReference>
<evidence type="ECO:0000256" key="1">
    <source>
        <dbReference type="ARBA" id="ARBA00000443"/>
    </source>
</evidence>
<dbReference type="InterPro" id="IPR005844">
    <property type="entry name" value="A-D-PHexomutase_a/b/a-I"/>
</dbReference>
<comment type="catalytic activity">
    <reaction evidence="1">
        <text>alpha-D-glucose 1-phosphate = alpha-D-glucose 6-phosphate</text>
        <dbReference type="Rhea" id="RHEA:23536"/>
        <dbReference type="ChEBI" id="CHEBI:58225"/>
        <dbReference type="ChEBI" id="CHEBI:58601"/>
        <dbReference type="EC" id="5.4.2.2"/>
    </reaction>
</comment>
<comment type="catalytic activity">
    <reaction evidence="7">
        <text>alpha-D-glucose 1,6-bisphosphate + L-seryl-[protein] = O-phospho-L-seryl-[protein] + alpha-D-glucose 6-phosphate</text>
        <dbReference type="Rhea" id="RHEA:68752"/>
        <dbReference type="Rhea" id="RHEA-COMP:9863"/>
        <dbReference type="Rhea" id="RHEA-COMP:11604"/>
        <dbReference type="ChEBI" id="CHEBI:29999"/>
        <dbReference type="ChEBI" id="CHEBI:58225"/>
        <dbReference type="ChEBI" id="CHEBI:58392"/>
        <dbReference type="ChEBI" id="CHEBI:83421"/>
    </reaction>
</comment>
<dbReference type="GO" id="GO:0004615">
    <property type="term" value="F:phosphomannomutase activity"/>
    <property type="evidence" value="ECO:0007669"/>
    <property type="project" value="TreeGrafter"/>
</dbReference>
<comment type="catalytic activity">
    <reaction evidence="8">
        <text>O-phospho-L-seryl-[protein] + alpha-D-glucose 1-phosphate = alpha-D-glucose 1,6-bisphosphate + L-seryl-[protein]</text>
        <dbReference type="Rhea" id="RHEA:68748"/>
        <dbReference type="Rhea" id="RHEA-COMP:9863"/>
        <dbReference type="Rhea" id="RHEA-COMP:11604"/>
        <dbReference type="ChEBI" id="CHEBI:29999"/>
        <dbReference type="ChEBI" id="CHEBI:58392"/>
        <dbReference type="ChEBI" id="CHEBI:58601"/>
        <dbReference type="ChEBI" id="CHEBI:83421"/>
    </reaction>
</comment>
<feature type="domain" description="Alpha-D-phosphohexomutase alpha/beta/alpha" evidence="9">
    <location>
        <begin position="85"/>
        <end position="224"/>
    </location>
</feature>
<evidence type="ECO:0000259" key="10">
    <source>
        <dbReference type="Pfam" id="PF02879"/>
    </source>
</evidence>
<name>A0AAW1NUZ6_9CHLO</name>
<dbReference type="InterPro" id="IPR005841">
    <property type="entry name" value="Alpha-D-phosphohexomutase_SF"/>
</dbReference>
<evidence type="ECO:0000256" key="2">
    <source>
        <dbReference type="ARBA" id="ARBA00001946"/>
    </source>
</evidence>
<evidence type="ECO:0000256" key="5">
    <source>
        <dbReference type="ARBA" id="ARBA00022526"/>
    </source>
</evidence>
<dbReference type="CDD" id="cd03089">
    <property type="entry name" value="PMM_PGM"/>
    <property type="match status" value="1"/>
</dbReference>
<dbReference type="InterPro" id="IPR016055">
    <property type="entry name" value="A-D-PHexomutase_a/b/a-I/II/III"/>
</dbReference>
<reference evidence="12 13" key="1">
    <citation type="journal article" date="2024" name="Nat. Commun.">
        <title>Phylogenomics reveals the evolutionary origins of lichenization in chlorophyte algae.</title>
        <authorList>
            <person name="Puginier C."/>
            <person name="Libourel C."/>
            <person name="Otte J."/>
            <person name="Skaloud P."/>
            <person name="Haon M."/>
            <person name="Grisel S."/>
            <person name="Petersen M."/>
            <person name="Berrin J.G."/>
            <person name="Delaux P.M."/>
            <person name="Dal Grande F."/>
            <person name="Keller J."/>
        </authorList>
    </citation>
    <scope>NUCLEOTIDE SEQUENCE [LARGE SCALE GENOMIC DNA]</scope>
    <source>
        <strain evidence="12 13">SAG 2036</strain>
    </source>
</reference>
<feature type="domain" description="Alpha-D-phosphohexomutase alpha/beta/alpha" evidence="11">
    <location>
        <begin position="382"/>
        <end position="482"/>
    </location>
</feature>
<dbReference type="AlphaFoldDB" id="A0AAW1NUZ6"/>
<dbReference type="InterPro" id="IPR005845">
    <property type="entry name" value="A-D-PHexomutase_a/b/a-II"/>
</dbReference>
<sequence length="626" mass="67695">MALLSDVVYRAALLGPGPSQSRVAHLRACPLVPTPLLVPCQTGCTLTAHCASRARGRVISAAVASPPAERSGQEVQTIASYKKLQNGSDVRGVAIDGVEGEPLTLTANSAYFIGAALAKMLAERLDKPTKDLKISVGRDPRLSGSLLSSSIAAGAMSEGASVADFGLATTPAMFMSCILPGHDYDGAIIITASHLPYNRNGFKFFTKEGGFDTKDITYVLESAAHMHTQADAPLVLGADDLKYTDSAWVLAKALQVDGSRKSDVDFMPVYSQHLRNIIKEGINHPDHPDTPLKGFHILLDAGNGGGGFLATSVLEPLGASIEGSQFLEPDGWFPNHPPNPEDRAAMNACVRAVKAAKADLGIVVDTDVDRSAVVGSNGAPINSNRYIALMATITLRKYPGSTIVTDSVTSNGLATFIKGLGGKHYRYRRGYKNVISKGVDLNKEGVQTELMMETSGHGAMKENHFLDDGTYSASQIIIEMVKRRLEGQGDVTVDLLKDLQEPIESREFRLRIKDKDYGSVGKVVLDRFREWVKSGREEDDWTLESENYEGWRVVVDEGNGKQGWLLLRASLHDPLLVLNAESEINSGTCDMVGSVLDFFEEEILTNYDIDVETLYEGSSRGTLKFS</sequence>
<organism evidence="12 13">
    <name type="scientific">Symbiochloris irregularis</name>
    <dbReference type="NCBI Taxonomy" id="706552"/>
    <lineage>
        <taxon>Eukaryota</taxon>
        <taxon>Viridiplantae</taxon>
        <taxon>Chlorophyta</taxon>
        <taxon>core chlorophytes</taxon>
        <taxon>Trebouxiophyceae</taxon>
        <taxon>Trebouxiales</taxon>
        <taxon>Trebouxiaceae</taxon>
        <taxon>Symbiochloris</taxon>
    </lineage>
</organism>
<evidence type="ECO:0000259" key="11">
    <source>
        <dbReference type="Pfam" id="PF02880"/>
    </source>
</evidence>
<dbReference type="Pfam" id="PF02879">
    <property type="entry name" value="PGM_PMM_II"/>
    <property type="match status" value="1"/>
</dbReference>
<evidence type="ECO:0000256" key="3">
    <source>
        <dbReference type="ARBA" id="ARBA00010231"/>
    </source>
</evidence>
<dbReference type="PANTHER" id="PTHR42946:SF1">
    <property type="entry name" value="PHOSPHOGLUCOMUTASE (ALPHA-D-GLUCOSE-1,6-BISPHOSPHATE-DEPENDENT)"/>
    <property type="match status" value="1"/>
</dbReference>
<keyword evidence="5" id="KW-0119">Carbohydrate metabolism</keyword>
<dbReference type="Gene3D" id="3.40.120.10">
    <property type="entry name" value="Alpha-D-Glucose-1,6-Bisphosphate, subunit A, domain 3"/>
    <property type="match status" value="3"/>
</dbReference>
<accession>A0AAW1NUZ6</accession>
<protein>
    <recommendedName>
        <fullName evidence="4">phosphoglucomutase (alpha-D-glucose-1,6-bisphosphate-dependent)</fullName>
        <ecNumber evidence="4">5.4.2.2</ecNumber>
    </recommendedName>
</protein>
<dbReference type="GO" id="GO:0004614">
    <property type="term" value="F:phosphoglucomutase activity"/>
    <property type="evidence" value="ECO:0007669"/>
    <property type="project" value="UniProtKB-EC"/>
</dbReference>
<dbReference type="PRINTS" id="PR00509">
    <property type="entry name" value="PGMPMM"/>
</dbReference>
<feature type="domain" description="Alpha-D-phosphohexomutase alpha/beta/alpha" evidence="10">
    <location>
        <begin position="292"/>
        <end position="377"/>
    </location>
</feature>
<keyword evidence="6" id="KW-0597">Phosphoprotein</keyword>
<dbReference type="InterPro" id="IPR005846">
    <property type="entry name" value="A-D-PHexomutase_a/b/a-III"/>
</dbReference>
<dbReference type="GO" id="GO:0006006">
    <property type="term" value="P:glucose metabolic process"/>
    <property type="evidence" value="ECO:0007669"/>
    <property type="project" value="UniProtKB-KW"/>
</dbReference>
<keyword evidence="5" id="KW-0313">Glucose metabolism</keyword>
<dbReference type="Pfam" id="PF02878">
    <property type="entry name" value="PGM_PMM_I"/>
    <property type="match status" value="1"/>
</dbReference>
<comment type="similarity">
    <text evidence="3">Belongs to the phosphohexose mutase family.</text>
</comment>
<dbReference type="PANTHER" id="PTHR42946">
    <property type="entry name" value="PHOSPHOHEXOSE MUTASE"/>
    <property type="match status" value="1"/>
</dbReference>
<comment type="cofactor">
    <cofactor evidence="2">
        <name>Mg(2+)</name>
        <dbReference type="ChEBI" id="CHEBI:18420"/>
    </cofactor>
</comment>
<dbReference type="SUPFAM" id="SSF53738">
    <property type="entry name" value="Phosphoglucomutase, first 3 domains"/>
    <property type="match status" value="3"/>
</dbReference>
<dbReference type="EMBL" id="JALJOQ010000127">
    <property type="protein sequence ID" value="KAK9795557.1"/>
    <property type="molecule type" value="Genomic_DNA"/>
</dbReference>
<evidence type="ECO:0000256" key="8">
    <source>
        <dbReference type="ARBA" id="ARBA00049409"/>
    </source>
</evidence>
<comment type="caution">
    <text evidence="12">The sequence shown here is derived from an EMBL/GenBank/DDBJ whole genome shotgun (WGS) entry which is preliminary data.</text>
</comment>
<keyword evidence="13" id="KW-1185">Reference proteome</keyword>
<gene>
    <name evidence="12" type="ORF">WJX73_007766</name>
</gene>
<evidence type="ECO:0000313" key="12">
    <source>
        <dbReference type="EMBL" id="KAK9795557.1"/>
    </source>
</evidence>
<evidence type="ECO:0000313" key="13">
    <source>
        <dbReference type="Proteomes" id="UP001465755"/>
    </source>
</evidence>
<dbReference type="Pfam" id="PF02880">
    <property type="entry name" value="PGM_PMM_III"/>
    <property type="match status" value="1"/>
</dbReference>
<dbReference type="InterPro" id="IPR050060">
    <property type="entry name" value="Phosphoglucosamine_mutase"/>
</dbReference>
<evidence type="ECO:0000256" key="6">
    <source>
        <dbReference type="ARBA" id="ARBA00022553"/>
    </source>
</evidence>
<dbReference type="EC" id="5.4.2.2" evidence="4"/>
<evidence type="ECO:0000256" key="7">
    <source>
        <dbReference type="ARBA" id="ARBA00049318"/>
    </source>
</evidence>
<evidence type="ECO:0000259" key="9">
    <source>
        <dbReference type="Pfam" id="PF02878"/>
    </source>
</evidence>
<evidence type="ECO:0000256" key="4">
    <source>
        <dbReference type="ARBA" id="ARBA00012728"/>
    </source>
</evidence>